<proteinExistence type="predicted"/>
<dbReference type="Pfam" id="PF09837">
    <property type="entry name" value="DUF2064"/>
    <property type="match status" value="1"/>
</dbReference>
<organism evidence="2 3">
    <name type="scientific">Poriferisphaera corsica</name>
    <dbReference type="NCBI Taxonomy" id="2528020"/>
    <lineage>
        <taxon>Bacteria</taxon>
        <taxon>Pseudomonadati</taxon>
        <taxon>Planctomycetota</taxon>
        <taxon>Phycisphaerae</taxon>
        <taxon>Phycisphaerales</taxon>
        <taxon>Phycisphaeraceae</taxon>
        <taxon>Poriferisphaera</taxon>
    </lineage>
</organism>
<gene>
    <name evidence="2" type="ORF">KS4_25770</name>
</gene>
<evidence type="ECO:0008006" key="4">
    <source>
        <dbReference type="Google" id="ProtNLM"/>
    </source>
</evidence>
<protein>
    <recommendedName>
        <fullName evidence="4">Glycosyltransferase</fullName>
    </recommendedName>
</protein>
<keyword evidence="3" id="KW-1185">Reference proteome</keyword>
<dbReference type="EMBL" id="CP036425">
    <property type="protein sequence ID" value="QDU34507.1"/>
    <property type="molecule type" value="Genomic_DNA"/>
</dbReference>
<dbReference type="Gene3D" id="3.90.550.10">
    <property type="entry name" value="Spore Coat Polysaccharide Biosynthesis Protein SpsA, Chain A"/>
    <property type="match status" value="1"/>
</dbReference>
<sequence length="290" mass="32365">MRELRNNNAGYGGGNDGGNEHGGHRGRERTGPVRVVLMSKPPMPGAVKTRLAKDTSAFCAARIHQAMLQTMITRLSHLAADMGKGKIELVLALTDVEGMDGKMRKWGDMVTQTAIGTKILTMARCDNPRDDEVMSVTLPEDWGLVDQGTGENWDLGKRLEHVWGMRPKQSVMFLGTDSPDVPVDYLWEAVRRLKNGREGVIGEVSDGGYWTLGMPWFEPELVRGVDWGTGSVYHQTLENAENVNVRLTSLPKWHDVDTLEDLKAMRDRMKFEREPALQQLVKKLDELAGV</sequence>
<dbReference type="InterPro" id="IPR029044">
    <property type="entry name" value="Nucleotide-diphossugar_trans"/>
</dbReference>
<dbReference type="InterPro" id="IPR018641">
    <property type="entry name" value="Trfase_1_rSAM/seldom-assoc"/>
</dbReference>
<dbReference type="KEGG" id="pcor:KS4_25770"/>
<dbReference type="AlphaFoldDB" id="A0A517YWC1"/>
<evidence type="ECO:0000256" key="1">
    <source>
        <dbReference type="SAM" id="MobiDB-lite"/>
    </source>
</evidence>
<dbReference type="Proteomes" id="UP000317369">
    <property type="component" value="Chromosome"/>
</dbReference>
<name>A0A517YWC1_9BACT</name>
<feature type="region of interest" description="Disordered" evidence="1">
    <location>
        <begin position="1"/>
        <end position="31"/>
    </location>
</feature>
<dbReference type="SUPFAM" id="SSF53448">
    <property type="entry name" value="Nucleotide-diphospho-sugar transferases"/>
    <property type="match status" value="1"/>
</dbReference>
<accession>A0A517YWC1</accession>
<evidence type="ECO:0000313" key="3">
    <source>
        <dbReference type="Proteomes" id="UP000317369"/>
    </source>
</evidence>
<reference evidence="2 3" key="1">
    <citation type="submission" date="2019-02" db="EMBL/GenBank/DDBJ databases">
        <title>Deep-cultivation of Planctomycetes and their phenomic and genomic characterization uncovers novel biology.</title>
        <authorList>
            <person name="Wiegand S."/>
            <person name="Jogler M."/>
            <person name="Boedeker C."/>
            <person name="Pinto D."/>
            <person name="Vollmers J."/>
            <person name="Rivas-Marin E."/>
            <person name="Kohn T."/>
            <person name="Peeters S.H."/>
            <person name="Heuer A."/>
            <person name="Rast P."/>
            <person name="Oberbeckmann S."/>
            <person name="Bunk B."/>
            <person name="Jeske O."/>
            <person name="Meyerdierks A."/>
            <person name="Storesund J.E."/>
            <person name="Kallscheuer N."/>
            <person name="Luecker S."/>
            <person name="Lage O.M."/>
            <person name="Pohl T."/>
            <person name="Merkel B.J."/>
            <person name="Hornburger P."/>
            <person name="Mueller R.-W."/>
            <person name="Bruemmer F."/>
            <person name="Labrenz M."/>
            <person name="Spormann A.M."/>
            <person name="Op den Camp H."/>
            <person name="Overmann J."/>
            <person name="Amann R."/>
            <person name="Jetten M.S.M."/>
            <person name="Mascher T."/>
            <person name="Medema M.H."/>
            <person name="Devos D.P."/>
            <person name="Kaster A.-K."/>
            <person name="Ovreas L."/>
            <person name="Rohde M."/>
            <person name="Galperin M.Y."/>
            <person name="Jogler C."/>
        </authorList>
    </citation>
    <scope>NUCLEOTIDE SEQUENCE [LARGE SCALE GENOMIC DNA]</scope>
    <source>
        <strain evidence="2 3">KS4</strain>
    </source>
</reference>
<dbReference type="RefSeq" id="WP_145078421.1">
    <property type="nucleotide sequence ID" value="NZ_CP036425.1"/>
</dbReference>
<dbReference type="PANTHER" id="PTHR36529">
    <property type="entry name" value="SLL1095 PROTEIN"/>
    <property type="match status" value="1"/>
</dbReference>
<dbReference type="PANTHER" id="PTHR36529:SF1">
    <property type="entry name" value="GLYCOSYLTRANSFERASE"/>
    <property type="match status" value="1"/>
</dbReference>
<evidence type="ECO:0000313" key="2">
    <source>
        <dbReference type="EMBL" id="QDU34507.1"/>
    </source>
</evidence>
<dbReference type="OrthoDB" id="9810303at2"/>
<feature type="compositionally biased region" description="Basic and acidic residues" evidence="1">
    <location>
        <begin position="18"/>
        <end position="31"/>
    </location>
</feature>